<gene>
    <name evidence="2" type="ORF">K505DRAFT_363639</name>
</gene>
<evidence type="ECO:0008006" key="4">
    <source>
        <dbReference type="Google" id="ProtNLM"/>
    </source>
</evidence>
<evidence type="ECO:0000313" key="3">
    <source>
        <dbReference type="Proteomes" id="UP000799757"/>
    </source>
</evidence>
<dbReference type="AlphaFoldDB" id="A0A6A6X5L1"/>
<evidence type="ECO:0000313" key="2">
    <source>
        <dbReference type="EMBL" id="KAF2791646.1"/>
    </source>
</evidence>
<reference evidence="2" key="1">
    <citation type="journal article" date="2020" name="Stud. Mycol.">
        <title>101 Dothideomycetes genomes: a test case for predicting lifestyles and emergence of pathogens.</title>
        <authorList>
            <person name="Haridas S."/>
            <person name="Albert R."/>
            <person name="Binder M."/>
            <person name="Bloem J."/>
            <person name="Labutti K."/>
            <person name="Salamov A."/>
            <person name="Andreopoulos B."/>
            <person name="Baker S."/>
            <person name="Barry K."/>
            <person name="Bills G."/>
            <person name="Bluhm B."/>
            <person name="Cannon C."/>
            <person name="Castanera R."/>
            <person name="Culley D."/>
            <person name="Daum C."/>
            <person name="Ezra D."/>
            <person name="Gonzalez J."/>
            <person name="Henrissat B."/>
            <person name="Kuo A."/>
            <person name="Liang C."/>
            <person name="Lipzen A."/>
            <person name="Lutzoni F."/>
            <person name="Magnuson J."/>
            <person name="Mondo S."/>
            <person name="Nolan M."/>
            <person name="Ohm R."/>
            <person name="Pangilinan J."/>
            <person name="Park H.-J."/>
            <person name="Ramirez L."/>
            <person name="Alfaro M."/>
            <person name="Sun H."/>
            <person name="Tritt A."/>
            <person name="Yoshinaga Y."/>
            <person name="Zwiers L.-H."/>
            <person name="Turgeon B."/>
            <person name="Goodwin S."/>
            <person name="Spatafora J."/>
            <person name="Crous P."/>
            <person name="Grigoriev I."/>
        </authorList>
    </citation>
    <scope>NUCLEOTIDE SEQUENCE</scope>
    <source>
        <strain evidence="2">CBS 109.77</strain>
    </source>
</reference>
<dbReference type="EMBL" id="MU002009">
    <property type="protein sequence ID" value="KAF2791646.1"/>
    <property type="molecule type" value="Genomic_DNA"/>
</dbReference>
<feature type="chain" id="PRO_5025535176" description="Carbohydrate esterase family 5 protein" evidence="1">
    <location>
        <begin position="19"/>
        <end position="182"/>
    </location>
</feature>
<protein>
    <recommendedName>
        <fullName evidence="4">Carbohydrate esterase family 5 protein</fullName>
    </recommendedName>
</protein>
<feature type="signal peptide" evidence="1">
    <location>
        <begin position="1"/>
        <end position="18"/>
    </location>
</feature>
<organism evidence="2 3">
    <name type="scientific">Melanomma pulvis-pyrius CBS 109.77</name>
    <dbReference type="NCBI Taxonomy" id="1314802"/>
    <lineage>
        <taxon>Eukaryota</taxon>
        <taxon>Fungi</taxon>
        <taxon>Dikarya</taxon>
        <taxon>Ascomycota</taxon>
        <taxon>Pezizomycotina</taxon>
        <taxon>Dothideomycetes</taxon>
        <taxon>Pleosporomycetidae</taxon>
        <taxon>Pleosporales</taxon>
        <taxon>Melanommataceae</taxon>
        <taxon>Melanomma</taxon>
    </lineage>
</organism>
<accession>A0A6A6X5L1</accession>
<dbReference type="Proteomes" id="UP000799757">
    <property type="component" value="Unassembled WGS sequence"/>
</dbReference>
<proteinExistence type="predicted"/>
<keyword evidence="3" id="KW-1185">Reference proteome</keyword>
<keyword evidence="1" id="KW-0732">Signal</keyword>
<dbReference type="OrthoDB" id="2943660at2759"/>
<name>A0A6A6X5L1_9PLEO</name>
<evidence type="ECO:0000256" key="1">
    <source>
        <dbReference type="SAM" id="SignalP"/>
    </source>
</evidence>
<sequence>MVALISLVSIALIGSAAALPPALPTKKTGCGEVNVVLTGLPPNHPTVIAQGYDPKAVDAGLKADGANVIKAGYNYMLVLLGPEVDEPATLGKKLEGTMWSVAATGFGVRGSNTTELTYHMEKTLQLFREKAPGAALAFNRSPVSTLEAIQRWAPLSSDCADSPGKDLGSETFCDATVCTQSF</sequence>